<evidence type="ECO:0000313" key="3">
    <source>
        <dbReference type="Proteomes" id="UP000519897"/>
    </source>
</evidence>
<protein>
    <recommendedName>
        <fullName evidence="4">DUF192 domain-containing protein</fullName>
    </recommendedName>
</protein>
<evidence type="ECO:0000256" key="1">
    <source>
        <dbReference type="SAM" id="SignalP"/>
    </source>
</evidence>
<proteinExistence type="predicted"/>
<dbReference type="InterPro" id="IPR038695">
    <property type="entry name" value="Saro_0823-like_sf"/>
</dbReference>
<gene>
    <name evidence="2" type="ORF">GGQ72_000761</name>
</gene>
<dbReference type="InterPro" id="IPR003795">
    <property type="entry name" value="DUF192"/>
</dbReference>
<name>A0A7W6LDQ0_9HYPH</name>
<dbReference type="PANTHER" id="PTHR37953:SF1">
    <property type="entry name" value="UPF0127 PROTEIN MJ1496"/>
    <property type="match status" value="1"/>
</dbReference>
<reference evidence="2 3" key="1">
    <citation type="submission" date="2020-08" db="EMBL/GenBank/DDBJ databases">
        <title>Genomic Encyclopedia of Type Strains, Phase IV (KMG-IV): sequencing the most valuable type-strain genomes for metagenomic binning, comparative biology and taxonomic classification.</title>
        <authorList>
            <person name="Goeker M."/>
        </authorList>
    </citation>
    <scope>NUCLEOTIDE SEQUENCE [LARGE SCALE GENOMIC DNA]</scope>
    <source>
        <strain evidence="2 3">DSM 29514</strain>
    </source>
</reference>
<evidence type="ECO:0008006" key="4">
    <source>
        <dbReference type="Google" id="ProtNLM"/>
    </source>
</evidence>
<dbReference type="EMBL" id="JACIEC010000001">
    <property type="protein sequence ID" value="MBB4142262.1"/>
    <property type="molecule type" value="Genomic_DNA"/>
</dbReference>
<organism evidence="2 3">
    <name type="scientific">Rhizobium rhizoryzae</name>
    <dbReference type="NCBI Taxonomy" id="451876"/>
    <lineage>
        <taxon>Bacteria</taxon>
        <taxon>Pseudomonadati</taxon>
        <taxon>Pseudomonadota</taxon>
        <taxon>Alphaproteobacteria</taxon>
        <taxon>Hyphomicrobiales</taxon>
        <taxon>Rhizobiaceae</taxon>
        <taxon>Rhizobium/Agrobacterium group</taxon>
        <taxon>Rhizobium</taxon>
    </lineage>
</organism>
<keyword evidence="1" id="KW-0732">Signal</keyword>
<dbReference type="Gene3D" id="2.60.120.1140">
    <property type="entry name" value="Protein of unknown function DUF192"/>
    <property type="match status" value="1"/>
</dbReference>
<comment type="caution">
    <text evidence="2">The sequence shown here is derived from an EMBL/GenBank/DDBJ whole genome shotgun (WGS) entry which is preliminary data.</text>
</comment>
<keyword evidence="3" id="KW-1185">Reference proteome</keyword>
<feature type="chain" id="PRO_5031138390" description="DUF192 domain-containing protein" evidence="1">
    <location>
        <begin position="26"/>
        <end position="156"/>
    </location>
</feature>
<accession>A0A7W6LDQ0</accession>
<feature type="signal peptide" evidence="1">
    <location>
        <begin position="1"/>
        <end position="25"/>
    </location>
</feature>
<dbReference type="Pfam" id="PF02643">
    <property type="entry name" value="DUF192"/>
    <property type="match status" value="1"/>
</dbReference>
<dbReference type="AlphaFoldDB" id="A0A7W6LDQ0"/>
<dbReference type="RefSeq" id="WP_165136074.1">
    <property type="nucleotide sequence ID" value="NZ_CP049250.1"/>
</dbReference>
<dbReference type="PANTHER" id="PTHR37953">
    <property type="entry name" value="UPF0127 PROTEIN MJ1496"/>
    <property type="match status" value="1"/>
</dbReference>
<evidence type="ECO:0000313" key="2">
    <source>
        <dbReference type="EMBL" id="MBB4142262.1"/>
    </source>
</evidence>
<dbReference type="Proteomes" id="UP000519897">
    <property type="component" value="Unassembled WGS sequence"/>
</dbReference>
<sequence>MFEYVLKFTSALLALFLFSVMPSSAQVKFPTEQLTIQTASGPQVFTVEIAVDGAQRQQGLMFREKMAADAGMLFDFGSSREVAMWMKNTLIPLDMLFIDDKGIVRKIHEGAKPHDETPLSSGGPVKYVLELNGGAVRARNIAVGNKVLSPQIGKAR</sequence>